<proteinExistence type="predicted"/>
<keyword evidence="2" id="KW-0732">Signal</keyword>
<feature type="compositionally biased region" description="Polar residues" evidence="1">
    <location>
        <begin position="184"/>
        <end position="206"/>
    </location>
</feature>
<sequence length="295" mass="33083">MHFILLGFFIFKLQTTVAQYPTHTDLQKVGEVIFNNEKYSVLKPTEHVVTDYFKDFMLRRENINFPTKRVFIDNNGFRHAWSGFENKVQSLRKTDLKNVVLNSENFTDSVSTEKGSINVTSTEVAQNTTEAAETTSKAIETNIETVQSSTKTPVSTTEAVKTTTDTTETTTDANVPTTEVIETTAKSNNNITSKETPMNLNNQDNATESETEESEEKSLESVTKVPNSVDTTTFRVLFRASIQSNTNITVTTNEKIQGRQGKNKTETKPTNERTVVQTTFFCPFFGIITMSGFVD</sequence>
<gene>
    <name evidence="4" type="primary">LOC118277005</name>
</gene>
<dbReference type="AlphaFoldDB" id="A0A9R0EQL6"/>
<feature type="region of interest" description="Disordered" evidence="1">
    <location>
        <begin position="145"/>
        <end position="225"/>
    </location>
</feature>
<dbReference type="GeneID" id="118277005"/>
<evidence type="ECO:0000256" key="2">
    <source>
        <dbReference type="SAM" id="SignalP"/>
    </source>
</evidence>
<dbReference type="OrthoDB" id="7486091at2759"/>
<evidence type="ECO:0000313" key="3">
    <source>
        <dbReference type="Proteomes" id="UP000829999"/>
    </source>
</evidence>
<dbReference type="RefSeq" id="XP_035451544.2">
    <property type="nucleotide sequence ID" value="XM_035595651.2"/>
</dbReference>
<dbReference type="Proteomes" id="UP000829999">
    <property type="component" value="Chromosome 17"/>
</dbReference>
<keyword evidence="3" id="KW-1185">Reference proteome</keyword>
<evidence type="ECO:0000256" key="1">
    <source>
        <dbReference type="SAM" id="MobiDB-lite"/>
    </source>
</evidence>
<feature type="chain" id="PRO_5040323861" evidence="2">
    <location>
        <begin position="19"/>
        <end position="295"/>
    </location>
</feature>
<evidence type="ECO:0000313" key="4">
    <source>
        <dbReference type="RefSeq" id="XP_035451544.2"/>
    </source>
</evidence>
<accession>A0A9R0EQL6</accession>
<feature type="signal peptide" evidence="2">
    <location>
        <begin position="1"/>
        <end position="18"/>
    </location>
</feature>
<feature type="compositionally biased region" description="Low complexity" evidence="1">
    <location>
        <begin position="152"/>
        <end position="180"/>
    </location>
</feature>
<reference evidence="4" key="1">
    <citation type="submission" date="2025-08" db="UniProtKB">
        <authorList>
            <consortium name="RefSeq"/>
        </authorList>
    </citation>
    <scope>IDENTIFICATION</scope>
    <source>
        <tissue evidence="4">Whole larval tissue</tissue>
    </source>
</reference>
<protein>
    <submittedName>
        <fullName evidence="4">Eukaryotic translation initiation factor 4 gamma-like</fullName>
    </submittedName>
</protein>
<organism evidence="3 4">
    <name type="scientific">Spodoptera frugiperda</name>
    <name type="common">Fall armyworm</name>
    <dbReference type="NCBI Taxonomy" id="7108"/>
    <lineage>
        <taxon>Eukaryota</taxon>
        <taxon>Metazoa</taxon>
        <taxon>Ecdysozoa</taxon>
        <taxon>Arthropoda</taxon>
        <taxon>Hexapoda</taxon>
        <taxon>Insecta</taxon>
        <taxon>Pterygota</taxon>
        <taxon>Neoptera</taxon>
        <taxon>Endopterygota</taxon>
        <taxon>Lepidoptera</taxon>
        <taxon>Glossata</taxon>
        <taxon>Ditrysia</taxon>
        <taxon>Noctuoidea</taxon>
        <taxon>Noctuidae</taxon>
        <taxon>Amphipyrinae</taxon>
        <taxon>Spodoptera</taxon>
    </lineage>
</organism>
<name>A0A9R0EQL6_SPOFR</name>